<feature type="region of interest" description="Disordered" evidence="2">
    <location>
        <begin position="9"/>
        <end position="38"/>
    </location>
</feature>
<dbReference type="InterPro" id="IPR001841">
    <property type="entry name" value="Znf_RING"/>
</dbReference>
<proteinExistence type="predicted"/>
<dbReference type="InterPro" id="IPR013083">
    <property type="entry name" value="Znf_RING/FYVE/PHD"/>
</dbReference>
<dbReference type="VEuPathDB" id="FungiDB:PSTT_16722"/>
<sequence>MSMQDIIFRDSDDSTMNFPDDFGREDSSPSHNSPQHLNEVDHGALFGRDRNDDDLQINSSNLEDDNNIDRVCEDLQLKLKLDPAYLEIALHTAKCNPAARHANLIFANAAFQQIAAASAASASAQHKYDKCFDDLIRLKSRVICLIPNLEAYSNDPNKNGALRSSLFYLTLDAVDRQSAEWKEEHLAPNQMDENFEGLDHYRTTVGALLKYLLTNVLETPRIRIKGNVPHRNELMAILYADLPPQNEKMTKAQIQDQIKKNVDMRIRVTYLRLVQVYYYVHKLPKASQWADIDERLRVLRGSTPAFQQMHATLILAKDTELFSRGRHIKKIITDEDGKTEVHRINIDDQSQKGKQSINNEEINQNSYPAYKSIQDSLKGKYDDLSNYPYSTCPTCRQEFTLLDEKSQEIPRKTFKDCGHIYHLECIPKRFLIQDRICPSCDTNQSIKRLIPLDQESKNHGKSSFNHVIHSLEMEEEDSEDEEMQDFQWRTASISLVILGAIGIISLVKFMSHDLI</sequence>
<evidence type="ECO:0000313" key="5">
    <source>
        <dbReference type="Proteomes" id="UP000238274"/>
    </source>
</evidence>
<accession>A0A2S4WDW1</accession>
<dbReference type="EMBL" id="PKSM01000041">
    <property type="protein sequence ID" value="POW19932.1"/>
    <property type="molecule type" value="Genomic_DNA"/>
</dbReference>
<comment type="caution">
    <text evidence="4">The sequence shown here is derived from an EMBL/GenBank/DDBJ whole genome shotgun (WGS) entry which is preliminary data.</text>
</comment>
<reference evidence="4 5" key="1">
    <citation type="submission" date="2017-12" db="EMBL/GenBank/DDBJ databases">
        <title>Gene loss provides genomic basis for host adaptation in cereal stripe rust fungi.</title>
        <authorList>
            <person name="Xia C."/>
        </authorList>
    </citation>
    <scope>NUCLEOTIDE SEQUENCE [LARGE SCALE GENOMIC DNA]</scope>
    <source>
        <strain evidence="4 5">93TX-2</strain>
    </source>
</reference>
<dbReference type="Proteomes" id="UP000238274">
    <property type="component" value="Unassembled WGS sequence"/>
</dbReference>
<protein>
    <recommendedName>
        <fullName evidence="3">RING-type domain-containing protein</fullName>
    </recommendedName>
</protein>
<name>A0A2S4WDW1_9BASI</name>
<reference evidence="5" key="2">
    <citation type="journal article" date="2018" name="BMC Genomics">
        <title>Genomic insights into host adaptation between the wheat stripe rust pathogen (Puccinia striiformis f. sp. tritici) and the barley stripe rust pathogen (Puccinia striiformis f. sp. hordei).</title>
        <authorList>
            <person name="Xia C."/>
            <person name="Wang M."/>
            <person name="Yin C."/>
            <person name="Cornejo O.E."/>
            <person name="Hulbert S.H."/>
            <person name="Chen X."/>
        </authorList>
    </citation>
    <scope>NUCLEOTIDE SEQUENCE [LARGE SCALE GENOMIC DNA]</scope>
    <source>
        <strain evidence="5">93TX-2</strain>
    </source>
</reference>
<dbReference type="Gene3D" id="3.30.40.10">
    <property type="entry name" value="Zinc/RING finger domain, C3HC4 (zinc finger)"/>
    <property type="match status" value="1"/>
</dbReference>
<keyword evidence="5" id="KW-1185">Reference proteome</keyword>
<evidence type="ECO:0000313" key="4">
    <source>
        <dbReference type="EMBL" id="POW19932.1"/>
    </source>
</evidence>
<reference evidence="5" key="3">
    <citation type="journal article" date="2018" name="Mol. Plant Microbe Interact.">
        <title>Genome sequence resources for the wheat stripe rust pathogen (Puccinia striiformis f. sp. tritici) and the barley stripe rust pathogen (Puccinia striiformis f. sp. hordei).</title>
        <authorList>
            <person name="Xia C."/>
            <person name="Wang M."/>
            <person name="Yin C."/>
            <person name="Cornejo O.E."/>
            <person name="Hulbert S.H."/>
            <person name="Chen X."/>
        </authorList>
    </citation>
    <scope>NUCLEOTIDE SEQUENCE [LARGE SCALE GENOMIC DNA]</scope>
    <source>
        <strain evidence="5">93TX-2</strain>
    </source>
</reference>
<organism evidence="4 5">
    <name type="scientific">Puccinia striiformis</name>
    <dbReference type="NCBI Taxonomy" id="27350"/>
    <lineage>
        <taxon>Eukaryota</taxon>
        <taxon>Fungi</taxon>
        <taxon>Dikarya</taxon>
        <taxon>Basidiomycota</taxon>
        <taxon>Pucciniomycotina</taxon>
        <taxon>Pucciniomycetes</taxon>
        <taxon>Pucciniales</taxon>
        <taxon>Pucciniaceae</taxon>
        <taxon>Puccinia</taxon>
    </lineage>
</organism>
<feature type="domain" description="RING-type" evidence="3">
    <location>
        <begin position="392"/>
        <end position="441"/>
    </location>
</feature>
<dbReference type="GO" id="GO:0008270">
    <property type="term" value="F:zinc ion binding"/>
    <property type="evidence" value="ECO:0007669"/>
    <property type="project" value="UniProtKB-KW"/>
</dbReference>
<dbReference type="AlphaFoldDB" id="A0A2S4WDW1"/>
<dbReference type="SUPFAM" id="SSF57850">
    <property type="entry name" value="RING/U-box"/>
    <property type="match status" value="1"/>
</dbReference>
<gene>
    <name evidence="4" type="ORF">PSHT_04075</name>
</gene>
<dbReference type="VEuPathDB" id="FungiDB:PSTT_02769"/>
<keyword evidence="1" id="KW-0863">Zinc-finger</keyword>
<dbReference type="VEuPathDB" id="FungiDB:PSHT_04075"/>
<evidence type="ECO:0000256" key="2">
    <source>
        <dbReference type="SAM" id="MobiDB-lite"/>
    </source>
</evidence>
<keyword evidence="1" id="KW-0862">Zinc</keyword>
<dbReference type="PROSITE" id="PS50089">
    <property type="entry name" value="ZF_RING_2"/>
    <property type="match status" value="1"/>
</dbReference>
<keyword evidence="1" id="KW-0479">Metal-binding</keyword>
<evidence type="ECO:0000259" key="3">
    <source>
        <dbReference type="PROSITE" id="PS50089"/>
    </source>
</evidence>
<evidence type="ECO:0000256" key="1">
    <source>
        <dbReference type="PROSITE-ProRule" id="PRU00175"/>
    </source>
</evidence>